<reference evidence="1 2" key="1">
    <citation type="submission" date="2018-05" db="EMBL/GenBank/DDBJ databases">
        <title>Evolution of small genomes with special reference to Mycobacterium leprae.</title>
        <authorList>
            <person name="Mohanty P.S."/>
            <person name="Bansal A.K."/>
            <person name="Gupta U.D."/>
            <person name="Naaz F."/>
            <person name="Dwivedi V.D."/>
            <person name="Singh H."/>
            <person name="Gupta G."/>
            <person name="Sharma S."/>
            <person name="Arora M."/>
        </authorList>
    </citation>
    <scope>NUCLEOTIDE SEQUENCE [LARGE SCALE GENOMIC DNA]</scope>
    <source>
        <strain evidence="1 2">MRHRU-235-G</strain>
    </source>
</reference>
<sequence>MTSGRGADVVVEPVGDDRMTDSLHSLALGRQLITNGFAGGEIPKVKVKMLLLNNIDVSQYWLEYVDPNAPRSPV</sequence>
<proteinExistence type="predicted"/>
<dbReference type="InterPro" id="IPR036291">
    <property type="entry name" value="NAD(P)-bd_dom_sf"/>
</dbReference>
<evidence type="ECO:0000313" key="1">
    <source>
        <dbReference type="EMBL" id="AWV47495.1"/>
    </source>
</evidence>
<dbReference type="SUPFAM" id="SSF51735">
    <property type="entry name" value="NAD(P)-binding Rossmann-fold domains"/>
    <property type="match status" value="1"/>
</dbReference>
<organism evidence="1 2">
    <name type="scientific">Mycobacterium leprae</name>
    <dbReference type="NCBI Taxonomy" id="1769"/>
    <lineage>
        <taxon>Bacteria</taxon>
        <taxon>Bacillati</taxon>
        <taxon>Actinomycetota</taxon>
        <taxon>Actinomycetes</taxon>
        <taxon>Mycobacteriales</taxon>
        <taxon>Mycobacteriaceae</taxon>
        <taxon>Mycobacterium</taxon>
    </lineage>
</organism>
<dbReference type="RefSeq" id="WP_049769683.1">
    <property type="nucleotide sequence ID" value="NZ_CP029543.1"/>
</dbReference>
<accession>A0AAD0P4K8</accession>
<dbReference type="Proteomes" id="UP000249682">
    <property type="component" value="Chromosome"/>
</dbReference>
<dbReference type="Gene3D" id="3.40.50.720">
    <property type="entry name" value="NAD(P)-binding Rossmann-like Domain"/>
    <property type="match status" value="1"/>
</dbReference>
<gene>
    <name evidence="1" type="ORF">DIJ64_03580</name>
</gene>
<evidence type="ECO:0000313" key="2">
    <source>
        <dbReference type="Proteomes" id="UP000249682"/>
    </source>
</evidence>
<name>A0AAD0P4K8_MYCLR</name>
<dbReference type="EMBL" id="CP029543">
    <property type="protein sequence ID" value="AWV47495.1"/>
    <property type="molecule type" value="Genomic_DNA"/>
</dbReference>
<protein>
    <submittedName>
        <fullName evidence="1">Uncharacterized protein</fullName>
    </submittedName>
</protein>
<dbReference type="AlphaFoldDB" id="A0AAD0P4K8"/>